<dbReference type="SMART" id="SM00869">
    <property type="entry name" value="Autotransporter"/>
    <property type="match status" value="1"/>
</dbReference>
<dbReference type="InterPro" id="IPR051551">
    <property type="entry name" value="Autotransporter_adhesion"/>
</dbReference>
<protein>
    <submittedName>
        <fullName evidence="5">Autotransporter outer membrane beta-barrel domain-containing protein</fullName>
    </submittedName>
    <submittedName>
        <fullName evidence="6">P.93</fullName>
    </submittedName>
</protein>
<reference evidence="6 8" key="3">
    <citation type="submission" date="2019-03" db="EMBL/GenBank/DDBJ databases">
        <authorList>
            <consortium name="Pathogen Informatics"/>
        </authorList>
    </citation>
    <scope>NUCLEOTIDE SEQUENCE [LARGE SCALE GENOMIC DNA]</scope>
    <source>
        <strain evidence="6 8">NCTC12282</strain>
    </source>
</reference>
<reference evidence="5" key="2">
    <citation type="submission" date="2017-09" db="EMBL/GenBank/DDBJ databases">
        <title>FDA dAtabase for Regulatory Grade micrObial Sequences (FDA-ARGOS): Supporting development and validation of Infectious Disease Dx tests.</title>
        <authorList>
            <person name="Minogue T."/>
            <person name="Wolcott M."/>
            <person name="Wasieloski L."/>
            <person name="Aguilar W."/>
            <person name="Moore D."/>
            <person name="Tallon L.J."/>
            <person name="Sadzewicz L."/>
            <person name="Ott S."/>
            <person name="Zhao X."/>
            <person name="Nagaraj S."/>
            <person name="Vavikolanu K."/>
            <person name="Aluvathingal J."/>
            <person name="Nadendla S."/>
            <person name="Sichtig H."/>
        </authorList>
    </citation>
    <scope>NUCLEOTIDE SEQUENCE</scope>
    <source>
        <strain evidence="5">FDAARGOS_387</strain>
    </source>
</reference>
<dbReference type="Pfam" id="PF03212">
    <property type="entry name" value="Pertactin"/>
    <property type="match status" value="1"/>
</dbReference>
<dbReference type="NCBIfam" id="TIGR01414">
    <property type="entry name" value="autotrans_barl"/>
    <property type="match status" value="1"/>
</dbReference>
<evidence type="ECO:0000313" key="5">
    <source>
        <dbReference type="EMBL" id="PHI29432.1"/>
    </source>
</evidence>
<dbReference type="AlphaFoldDB" id="A0A2C6DM64"/>
<dbReference type="Proteomes" id="UP000373449">
    <property type="component" value="Unassembled WGS sequence"/>
</dbReference>
<dbReference type="PROSITE" id="PS51208">
    <property type="entry name" value="AUTOTRANSPORTER"/>
    <property type="match status" value="1"/>
</dbReference>
<organism evidence="5 7">
    <name type="scientific">Budvicia aquatica</name>
    <dbReference type="NCBI Taxonomy" id="82979"/>
    <lineage>
        <taxon>Bacteria</taxon>
        <taxon>Pseudomonadati</taxon>
        <taxon>Pseudomonadota</taxon>
        <taxon>Gammaproteobacteria</taxon>
        <taxon>Enterobacterales</taxon>
        <taxon>Budviciaceae</taxon>
        <taxon>Budvicia</taxon>
    </lineage>
</organism>
<feature type="domain" description="Autotransporter" evidence="4">
    <location>
        <begin position="729"/>
        <end position="998"/>
    </location>
</feature>
<dbReference type="InterPro" id="IPR036709">
    <property type="entry name" value="Autotransporte_beta_dom_sf"/>
</dbReference>
<evidence type="ECO:0000313" key="8">
    <source>
        <dbReference type="Proteomes" id="UP000373449"/>
    </source>
</evidence>
<evidence type="ECO:0000256" key="1">
    <source>
        <dbReference type="ARBA" id="ARBA00022729"/>
    </source>
</evidence>
<dbReference type="EMBL" id="PDDX01000001">
    <property type="protein sequence ID" value="PHI29432.1"/>
    <property type="molecule type" value="Genomic_DNA"/>
</dbReference>
<dbReference type="InterPro" id="IPR004899">
    <property type="entry name" value="Pertactin_central"/>
</dbReference>
<evidence type="ECO:0000256" key="3">
    <source>
        <dbReference type="SAM" id="SignalP"/>
    </source>
</evidence>
<dbReference type="Pfam" id="PF03797">
    <property type="entry name" value="Autotransporter"/>
    <property type="match status" value="1"/>
</dbReference>
<dbReference type="PANTHER" id="PTHR35037:SF2">
    <property type="match status" value="1"/>
</dbReference>
<gene>
    <name evidence="6" type="primary">prn_8</name>
    <name evidence="5" type="ORF">CRN84_08865</name>
    <name evidence="6" type="ORF">NCTC12282_02645</name>
</gene>
<evidence type="ECO:0000256" key="2">
    <source>
        <dbReference type="SAM" id="MobiDB-lite"/>
    </source>
</evidence>
<dbReference type="PANTHER" id="PTHR35037">
    <property type="entry name" value="C-TERMINAL REGION OF AIDA-LIKE PROTEIN"/>
    <property type="match status" value="1"/>
</dbReference>
<dbReference type="SUPFAM" id="SSF51126">
    <property type="entry name" value="Pectin lyase-like"/>
    <property type="match status" value="1"/>
</dbReference>
<name>A0A2C6DM64_9GAMM</name>
<dbReference type="Proteomes" id="UP000224974">
    <property type="component" value="Unassembled WGS sequence"/>
</dbReference>
<dbReference type="SUPFAM" id="SSF103515">
    <property type="entry name" value="Autotransporter"/>
    <property type="match status" value="1"/>
</dbReference>
<accession>A0A2C6DM64</accession>
<evidence type="ECO:0000313" key="7">
    <source>
        <dbReference type="Proteomes" id="UP000224974"/>
    </source>
</evidence>
<dbReference type="InterPro" id="IPR003991">
    <property type="entry name" value="Pertactin_virulence_factor"/>
</dbReference>
<dbReference type="OrthoDB" id="6056869at2"/>
<evidence type="ECO:0000313" key="6">
    <source>
        <dbReference type="EMBL" id="VFS47707.1"/>
    </source>
</evidence>
<evidence type="ECO:0000259" key="4">
    <source>
        <dbReference type="PROSITE" id="PS51208"/>
    </source>
</evidence>
<keyword evidence="7" id="KW-1185">Reference proteome</keyword>
<reference evidence="7" key="1">
    <citation type="submission" date="2017-09" db="EMBL/GenBank/DDBJ databases">
        <title>FDA dAtabase for Regulatory Grade micrObial Sequences (FDA-ARGOS): Supporting development and validation of Infectious Disease Dx tests.</title>
        <authorList>
            <person name="Minogue T."/>
            <person name="Wolcott M."/>
            <person name="Wasieloski L."/>
            <person name="Aguilar W."/>
            <person name="Moore D."/>
            <person name="Tallon L."/>
            <person name="Sadzewicz L."/>
            <person name="Ott S."/>
            <person name="Zhao X."/>
            <person name="Nagaraj S."/>
            <person name="Vavikolanu K."/>
            <person name="Aluvathingal J."/>
            <person name="Nadendla S."/>
            <person name="Sichtig H."/>
        </authorList>
    </citation>
    <scope>NUCLEOTIDE SEQUENCE [LARGE SCALE GENOMIC DNA]</scope>
    <source>
        <strain evidence="7">FDAARGOS_387</strain>
    </source>
</reference>
<keyword evidence="1 3" id="KW-0732">Signal</keyword>
<dbReference type="Gene3D" id="2.160.20.20">
    <property type="match status" value="1"/>
</dbReference>
<dbReference type="InterPro" id="IPR011050">
    <property type="entry name" value="Pectin_lyase_fold/virulence"/>
</dbReference>
<dbReference type="RefSeq" id="WP_051323132.1">
    <property type="nucleotide sequence ID" value="NZ_CAADJA010000002.1"/>
</dbReference>
<dbReference type="PRINTS" id="PR01484">
    <property type="entry name" value="PRTACTNFAMLY"/>
</dbReference>
<feature type="region of interest" description="Disordered" evidence="2">
    <location>
        <begin position="672"/>
        <end position="699"/>
    </location>
</feature>
<feature type="compositionally biased region" description="Polar residues" evidence="2">
    <location>
        <begin position="686"/>
        <end position="699"/>
    </location>
</feature>
<sequence>MKICAQYVASSLLVAGSVIASPFTYATDFVNTVDLSAQVVNADDQIETNDIIGILSDSADTTGLQIGSGKIDVTVNGIPDEDYIPTIGLKFFNSGSSSHVFGTGSTLNVTGSHKASGVALSGSTSFSGSELNITVKGTTAVNGIEGGTNSVIDLGSDSLINVSGQLTTAVALGSNGSLIADNVNITAEGSTRANGIKAAEFGTGTAIINLGNGGKITTISGSTGAGILLYGNSTVRANGLTIKTTNGYGISSSGSIAGASNVDINLGTASIISATGSSGVMLLGNAGLTSSFKANNLTIDTIGNSNHGISVSSKGINSVDLGSNSVITTSGTRSQGVWLVGSAETQFKANLLTIHTTGSEANAMGIGSGNTVIGAGSLLISDQSDGLMASSTLISGVSAPTVTVYDSKIVGYRRGVSAQQAGTVVNLYRVDAQANMEGGYGLWALNTGLINATDTSVITSADNSYGIVASGGGRVTLTGNTNVDSSSVAMFANSSASLIEGTGVMRINGDIQAKDSGLIDLSLSAGSLINGVTAQDSGGIVNLTMDNSRWNVTDDSSVNNLQLSNDSTVVFTGTNNGSLQVGNLGGNGHFVMRSSIVEGVGDLLSVTGTTAGNHQVTVVNNGSESTDGTEVLKIIQTADGNGNFALTNNVELGGYLYKLHQDGNDWELYSAGLVPPEPDPTPAPDNGTNKPNPPITSTANASANSLNVGYLMNYAETQTLMQRMGQLRSTDVDGNVWLRGYAGNFTSFGSGKLSGFDMTYNGTQLGADKQWQSANGMIYLGAALGQSNSNQDYQNGDGDMRNRHVGLYAGYLDNGGLYVDTLLKYNRMRNEINVKDTAANGVDGSASSNGISLSVETGKRFHFTPENSGFYIEPQTQLTVAWQDSSHFKNSNGLKVDLSSYTSTLGRIGGLIGYDVKKGATPVNFYFKSSYVHEFSGDTDYRLNGNKEAHSFKGDWWANGVGASVGIGKQHNLYLDLEQVNGSQFKQNQINGGYRFSF</sequence>
<dbReference type="GO" id="GO:0019867">
    <property type="term" value="C:outer membrane"/>
    <property type="evidence" value="ECO:0007669"/>
    <property type="project" value="InterPro"/>
</dbReference>
<dbReference type="InterPro" id="IPR006315">
    <property type="entry name" value="OM_autotransptr_brl_dom"/>
</dbReference>
<dbReference type="EMBL" id="CAADJA010000002">
    <property type="protein sequence ID" value="VFS47707.1"/>
    <property type="molecule type" value="Genomic_DNA"/>
</dbReference>
<proteinExistence type="predicted"/>
<dbReference type="InterPro" id="IPR005546">
    <property type="entry name" value="Autotransporte_beta"/>
</dbReference>
<feature type="signal peptide" evidence="3">
    <location>
        <begin position="1"/>
        <end position="20"/>
    </location>
</feature>
<dbReference type="STRING" id="1111728.GCA_000427805_00310"/>
<dbReference type="Gene3D" id="2.40.128.130">
    <property type="entry name" value="Autotransporter beta-domain"/>
    <property type="match status" value="1"/>
</dbReference>
<feature type="chain" id="PRO_5033301294" evidence="3">
    <location>
        <begin position="21"/>
        <end position="998"/>
    </location>
</feature>
<dbReference type="InterPro" id="IPR012332">
    <property type="entry name" value="Autotransporter_pectin_lyase_C"/>
</dbReference>